<feature type="transmembrane region" description="Helical" evidence="4">
    <location>
        <begin position="351"/>
        <end position="373"/>
    </location>
</feature>
<feature type="transmembrane region" description="Helical" evidence="4">
    <location>
        <begin position="85"/>
        <end position="104"/>
    </location>
</feature>
<sequence length="444" mass="48839">MICRPYTLPATGLRDFGITVNQDQTIHPRPRSILVRHTDAGLALVIAAAAMVATFPARTHGLGLITERVIQDTSLDLNHLSMARVNFFATILGAAFGIGSGWLMDRIGTRWVLTASLFLLAGSAWWLTNIKGFWAFAFVLTLSRGFGQTILSSASLTLVGKWYHRRITLAMAIYTVLMGIGFAAAFYFAGGQKESDWRVLWTQVAMWVAGCGVASLLLLRREPSAAELEPAATPDSLTGKINQTVSPDDSWTLKEAISTQSFWLLAIASSYFGLISTGTSLFNHSILMERGYSDEDYHLLLVFSLICGLMTNLCAGFAGLVISLENLMAFAMFLMAVTLGAYPFLETRQHLIMYAMGMSISGGIVTVIFFTAWRKRFGALHLGSIQTFAQVCTVLASALGPEYFQRSNFHFCTYIYSFRVAAVIAILLSLWAMVVRIPQRVENP</sequence>
<protein>
    <recommendedName>
        <fullName evidence="7">Major facilitator superfamily (MFS) profile domain-containing protein</fullName>
    </recommendedName>
</protein>
<evidence type="ECO:0000256" key="2">
    <source>
        <dbReference type="ARBA" id="ARBA00022989"/>
    </source>
</evidence>
<reference evidence="5 6" key="1">
    <citation type="submission" date="2016-05" db="EMBL/GenBank/DDBJ databases">
        <title>Genomic and physiological characterization of Planctopirus sp. isolated from fresh water lake.</title>
        <authorList>
            <person name="Subhash Y."/>
            <person name="Ramana C."/>
        </authorList>
    </citation>
    <scope>NUCLEOTIDE SEQUENCE [LARGE SCALE GENOMIC DNA]</scope>
    <source>
        <strain evidence="5 6">JC280</strain>
    </source>
</reference>
<feature type="transmembrane region" description="Helical" evidence="4">
    <location>
        <begin position="111"/>
        <end position="127"/>
    </location>
</feature>
<dbReference type="OrthoDB" id="182417at2"/>
<dbReference type="PANTHER" id="PTHR11360">
    <property type="entry name" value="MONOCARBOXYLATE TRANSPORTER"/>
    <property type="match status" value="1"/>
</dbReference>
<evidence type="ECO:0000313" key="6">
    <source>
        <dbReference type="Proteomes" id="UP000094828"/>
    </source>
</evidence>
<feature type="transmembrane region" description="Helical" evidence="4">
    <location>
        <begin position="262"/>
        <end position="282"/>
    </location>
</feature>
<proteinExistence type="predicted"/>
<dbReference type="Pfam" id="PF07690">
    <property type="entry name" value="MFS_1"/>
    <property type="match status" value="1"/>
</dbReference>
<dbReference type="InterPro" id="IPR036259">
    <property type="entry name" value="MFS_trans_sf"/>
</dbReference>
<dbReference type="Proteomes" id="UP000094828">
    <property type="component" value="Unassembled WGS sequence"/>
</dbReference>
<dbReference type="Gene3D" id="1.20.1250.20">
    <property type="entry name" value="MFS general substrate transporter like domains"/>
    <property type="match status" value="2"/>
</dbReference>
<dbReference type="InterPro" id="IPR011701">
    <property type="entry name" value="MFS"/>
</dbReference>
<keyword evidence="2 4" id="KW-1133">Transmembrane helix</keyword>
<dbReference type="STRING" id="1841610.A6X21_19960"/>
<dbReference type="AlphaFoldDB" id="A0A1C3EHB3"/>
<feature type="transmembrane region" description="Helical" evidence="4">
    <location>
        <begin position="385"/>
        <end position="404"/>
    </location>
</feature>
<evidence type="ECO:0000256" key="4">
    <source>
        <dbReference type="SAM" id="Phobius"/>
    </source>
</evidence>
<feature type="transmembrane region" description="Helical" evidence="4">
    <location>
        <begin position="133"/>
        <end position="160"/>
    </location>
</feature>
<name>A0A1C3EHB3_9PLAN</name>
<keyword evidence="3 4" id="KW-0472">Membrane</keyword>
<evidence type="ECO:0000313" key="5">
    <source>
        <dbReference type="EMBL" id="ODA32632.1"/>
    </source>
</evidence>
<comment type="caution">
    <text evidence="5">The sequence shown here is derived from an EMBL/GenBank/DDBJ whole genome shotgun (WGS) entry which is preliminary data.</text>
</comment>
<dbReference type="InterPro" id="IPR050327">
    <property type="entry name" value="Proton-linked_MCT"/>
</dbReference>
<dbReference type="RefSeq" id="WP_068847143.1">
    <property type="nucleotide sequence ID" value="NZ_LYDR01000063.1"/>
</dbReference>
<organism evidence="5 6">
    <name type="scientific">Planctopirus hydrillae</name>
    <dbReference type="NCBI Taxonomy" id="1841610"/>
    <lineage>
        <taxon>Bacteria</taxon>
        <taxon>Pseudomonadati</taxon>
        <taxon>Planctomycetota</taxon>
        <taxon>Planctomycetia</taxon>
        <taxon>Planctomycetales</taxon>
        <taxon>Planctomycetaceae</taxon>
        <taxon>Planctopirus</taxon>
    </lineage>
</organism>
<dbReference type="SUPFAM" id="SSF103473">
    <property type="entry name" value="MFS general substrate transporter"/>
    <property type="match status" value="1"/>
</dbReference>
<dbReference type="EMBL" id="LYDR01000063">
    <property type="protein sequence ID" value="ODA32632.1"/>
    <property type="molecule type" value="Genomic_DNA"/>
</dbReference>
<dbReference type="PANTHER" id="PTHR11360:SF308">
    <property type="entry name" value="BLL3089 PROTEIN"/>
    <property type="match status" value="1"/>
</dbReference>
<feature type="transmembrane region" description="Helical" evidence="4">
    <location>
        <begin position="297"/>
        <end position="320"/>
    </location>
</feature>
<feature type="transmembrane region" description="Helical" evidence="4">
    <location>
        <begin position="327"/>
        <end position="345"/>
    </location>
</feature>
<keyword evidence="6" id="KW-1185">Reference proteome</keyword>
<evidence type="ECO:0000256" key="1">
    <source>
        <dbReference type="ARBA" id="ARBA00022692"/>
    </source>
</evidence>
<feature type="transmembrane region" description="Helical" evidence="4">
    <location>
        <begin position="40"/>
        <end position="57"/>
    </location>
</feature>
<evidence type="ECO:0008006" key="7">
    <source>
        <dbReference type="Google" id="ProtNLM"/>
    </source>
</evidence>
<dbReference type="GO" id="GO:0022857">
    <property type="term" value="F:transmembrane transporter activity"/>
    <property type="evidence" value="ECO:0007669"/>
    <property type="project" value="InterPro"/>
</dbReference>
<feature type="transmembrane region" description="Helical" evidence="4">
    <location>
        <begin position="416"/>
        <end position="435"/>
    </location>
</feature>
<keyword evidence="1 4" id="KW-0812">Transmembrane</keyword>
<evidence type="ECO:0000256" key="3">
    <source>
        <dbReference type="ARBA" id="ARBA00023136"/>
    </source>
</evidence>
<feature type="transmembrane region" description="Helical" evidence="4">
    <location>
        <begin position="200"/>
        <end position="219"/>
    </location>
</feature>
<feature type="transmembrane region" description="Helical" evidence="4">
    <location>
        <begin position="167"/>
        <end position="188"/>
    </location>
</feature>
<accession>A0A1C3EHB3</accession>
<gene>
    <name evidence="5" type="ORF">A6X21_19960</name>
</gene>